<evidence type="ECO:0000313" key="1">
    <source>
        <dbReference type="EMBL" id="VDD26074.1"/>
    </source>
</evidence>
<organism evidence="1">
    <name type="scientific">Brassica oleracea</name>
    <name type="common">Wild cabbage</name>
    <dbReference type="NCBI Taxonomy" id="3712"/>
    <lineage>
        <taxon>Eukaryota</taxon>
        <taxon>Viridiplantae</taxon>
        <taxon>Streptophyta</taxon>
        <taxon>Embryophyta</taxon>
        <taxon>Tracheophyta</taxon>
        <taxon>Spermatophyta</taxon>
        <taxon>Magnoliopsida</taxon>
        <taxon>eudicotyledons</taxon>
        <taxon>Gunneridae</taxon>
        <taxon>Pentapetalae</taxon>
        <taxon>rosids</taxon>
        <taxon>malvids</taxon>
        <taxon>Brassicales</taxon>
        <taxon>Brassicaceae</taxon>
        <taxon>Brassiceae</taxon>
        <taxon>Brassica</taxon>
    </lineage>
</organism>
<dbReference type="EMBL" id="LR031874">
    <property type="protein sequence ID" value="VDD26074.1"/>
    <property type="molecule type" value="Genomic_DNA"/>
</dbReference>
<proteinExistence type="predicted"/>
<sequence length="59" mass="6298">MRFGRGRRGSSTVEGRACVIPSGVDRDRGYRLTGYYTRAVDPAGPGAHIDEGDADNVEG</sequence>
<protein>
    <submittedName>
        <fullName evidence="1">Uncharacterized protein</fullName>
    </submittedName>
</protein>
<accession>A0A3P6DRF7</accession>
<reference evidence="1" key="1">
    <citation type="submission" date="2018-11" db="EMBL/GenBank/DDBJ databases">
        <authorList>
            <consortium name="Genoscope - CEA"/>
            <person name="William W."/>
        </authorList>
    </citation>
    <scope>NUCLEOTIDE SEQUENCE</scope>
</reference>
<dbReference type="AlphaFoldDB" id="A0A3P6DRF7"/>
<name>A0A3P6DRF7_BRAOL</name>
<gene>
    <name evidence="1" type="ORF">BOLC2T11320H</name>
</gene>